<dbReference type="InterPro" id="IPR029151">
    <property type="entry name" value="Sensor-like_sf"/>
</dbReference>
<evidence type="ECO:0000256" key="8">
    <source>
        <dbReference type="ARBA" id="ARBA00023136"/>
    </source>
</evidence>
<dbReference type="NCBIfam" id="TIGR00254">
    <property type="entry name" value="GGDEF"/>
    <property type="match status" value="1"/>
</dbReference>
<dbReference type="SMART" id="SM00267">
    <property type="entry name" value="GGDEF"/>
    <property type="match status" value="1"/>
</dbReference>
<dbReference type="CDD" id="cd01949">
    <property type="entry name" value="GGDEF"/>
    <property type="match status" value="1"/>
</dbReference>
<dbReference type="EC" id="2.7.7.65" evidence="4"/>
<dbReference type="GO" id="GO:0052621">
    <property type="term" value="F:diguanylate cyclase activity"/>
    <property type="evidence" value="ECO:0007669"/>
    <property type="project" value="UniProtKB-EC"/>
</dbReference>
<evidence type="ECO:0000256" key="1">
    <source>
        <dbReference type="ARBA" id="ARBA00001946"/>
    </source>
</evidence>
<dbReference type="RefSeq" id="WP_080773755.1">
    <property type="nucleotide sequence ID" value="NZ_CP135970.1"/>
</dbReference>
<evidence type="ECO:0000313" key="13">
    <source>
        <dbReference type="Proteomes" id="UP000532247"/>
    </source>
</evidence>
<evidence type="ECO:0000256" key="9">
    <source>
        <dbReference type="ARBA" id="ARBA00034247"/>
    </source>
</evidence>
<comment type="subcellular location">
    <subcellularLocation>
        <location evidence="2">Cell inner membrane</location>
    </subcellularLocation>
    <subcellularLocation>
        <location evidence="3">Cell membrane</location>
        <topology evidence="3">Multi-pass membrane protein</topology>
    </subcellularLocation>
</comment>
<sequence length="529" mass="59452">MEYLGESKWLRDKLNLRQLILLLSIFSMMVTLLNAFYSIYYVQRELTVTNTIESNRVYAEKMARMTDTFIESALSQLEYSALILRSKVRDTDELQQEVDRLRLQTNTFNSVVIVNAKGIIVAVSPEAIQVKGVQLTSESSLQSLKAKSPIVTDPFVSPAGNYLISISHPIFSEQKEYLGYVSGSIYLDKKNMLMSILGQHSYRDGSYLYVVDKNQTLIYHPDRQRVGEVIVNNDAINDVIQGNKGGKAIINSKGIDMLTGYAPVNASGWGIVAQKSEGLTFSVLNDQMWDVLVETFPIGAITLLVIWISAAFISKPLWQLANVVKSFENRTSAIRDLNEVKPWYFEASHLKCSFLSAFNIVSNTIDQLHIDTLTDSMTGLLNRRGLDKAIDNLRIQNTPFSVLALDVDYFKKVNDTFGHDAGDALLVSVANIIKAQAREMDIVCRSGGEEFMVFLVKTDIRQAEYVAERIRKAIESNEFDVVGHVTISIGMSQWFAEREPINAILKGADDALYQAKRNGRNRTEVHKVN</sequence>
<evidence type="ECO:0000256" key="3">
    <source>
        <dbReference type="ARBA" id="ARBA00004651"/>
    </source>
</evidence>
<dbReference type="GO" id="GO:1902201">
    <property type="term" value="P:negative regulation of bacterial-type flagellum-dependent cell motility"/>
    <property type="evidence" value="ECO:0007669"/>
    <property type="project" value="TreeGrafter"/>
</dbReference>
<feature type="transmembrane region" description="Helical" evidence="10">
    <location>
        <begin position="20"/>
        <end position="42"/>
    </location>
</feature>
<feature type="domain" description="GGDEF" evidence="11">
    <location>
        <begin position="398"/>
        <end position="528"/>
    </location>
</feature>
<organism evidence="12 13">
    <name type="scientific">Vibrio alginolyticus</name>
    <dbReference type="NCBI Taxonomy" id="663"/>
    <lineage>
        <taxon>Bacteria</taxon>
        <taxon>Pseudomonadati</taxon>
        <taxon>Pseudomonadota</taxon>
        <taxon>Gammaproteobacteria</taxon>
        <taxon>Vibrionales</taxon>
        <taxon>Vibrionaceae</taxon>
        <taxon>Vibrio</taxon>
    </lineage>
</organism>
<dbReference type="Pfam" id="PF00990">
    <property type="entry name" value="GGDEF"/>
    <property type="match status" value="1"/>
</dbReference>
<dbReference type="Gene3D" id="3.30.70.270">
    <property type="match status" value="1"/>
</dbReference>
<dbReference type="EMBL" id="VTYF01000022">
    <property type="protein sequence ID" value="NOI11768.1"/>
    <property type="molecule type" value="Genomic_DNA"/>
</dbReference>
<evidence type="ECO:0000256" key="4">
    <source>
        <dbReference type="ARBA" id="ARBA00012528"/>
    </source>
</evidence>
<dbReference type="InterPro" id="IPR029787">
    <property type="entry name" value="Nucleotide_cyclase"/>
</dbReference>
<evidence type="ECO:0000256" key="5">
    <source>
        <dbReference type="ARBA" id="ARBA00022475"/>
    </source>
</evidence>
<dbReference type="InterPro" id="IPR000160">
    <property type="entry name" value="GGDEF_dom"/>
</dbReference>
<dbReference type="Pfam" id="PF02743">
    <property type="entry name" value="dCache_1"/>
    <property type="match status" value="1"/>
</dbReference>
<dbReference type="CDD" id="cd12912">
    <property type="entry name" value="PDC2_MCP_like"/>
    <property type="match status" value="1"/>
</dbReference>
<comment type="caution">
    <text evidence="12">The sequence shown here is derived from an EMBL/GenBank/DDBJ whole genome shotgun (WGS) entry which is preliminary data.</text>
</comment>
<dbReference type="GO" id="GO:0043709">
    <property type="term" value="P:cell adhesion involved in single-species biofilm formation"/>
    <property type="evidence" value="ECO:0007669"/>
    <property type="project" value="TreeGrafter"/>
</dbReference>
<accession>A0A7Y4B733</accession>
<protein>
    <recommendedName>
        <fullName evidence="4">diguanylate cyclase</fullName>
        <ecNumber evidence="4">2.7.7.65</ecNumber>
    </recommendedName>
</protein>
<evidence type="ECO:0000256" key="6">
    <source>
        <dbReference type="ARBA" id="ARBA00022692"/>
    </source>
</evidence>
<name>A0A7Y4B733_VIBAL</name>
<proteinExistence type="predicted"/>
<dbReference type="InterPro" id="IPR043128">
    <property type="entry name" value="Rev_trsase/Diguanyl_cyclase"/>
</dbReference>
<keyword evidence="8 10" id="KW-0472">Membrane</keyword>
<dbReference type="Proteomes" id="UP000532247">
    <property type="component" value="Unassembled WGS sequence"/>
</dbReference>
<keyword evidence="5" id="KW-1003">Cell membrane</keyword>
<dbReference type="AlphaFoldDB" id="A0A7Y4B733"/>
<evidence type="ECO:0000313" key="12">
    <source>
        <dbReference type="EMBL" id="NOI11768.1"/>
    </source>
</evidence>
<gene>
    <name evidence="12" type="ORF">F0254_23395</name>
</gene>
<evidence type="ECO:0000256" key="10">
    <source>
        <dbReference type="SAM" id="Phobius"/>
    </source>
</evidence>
<keyword evidence="6 10" id="KW-0812">Transmembrane</keyword>
<evidence type="ECO:0000259" key="11">
    <source>
        <dbReference type="PROSITE" id="PS50887"/>
    </source>
</evidence>
<comment type="catalytic activity">
    <reaction evidence="9">
        <text>2 GTP = 3',3'-c-di-GMP + 2 diphosphate</text>
        <dbReference type="Rhea" id="RHEA:24898"/>
        <dbReference type="ChEBI" id="CHEBI:33019"/>
        <dbReference type="ChEBI" id="CHEBI:37565"/>
        <dbReference type="ChEBI" id="CHEBI:58805"/>
        <dbReference type="EC" id="2.7.7.65"/>
    </reaction>
</comment>
<dbReference type="PANTHER" id="PTHR45138">
    <property type="entry name" value="REGULATORY COMPONENTS OF SENSORY TRANSDUCTION SYSTEM"/>
    <property type="match status" value="1"/>
</dbReference>
<reference evidence="12 13" key="1">
    <citation type="submission" date="2019-09" db="EMBL/GenBank/DDBJ databases">
        <title>Draft genome sequencing and comparative genomics of hatchery-associated Vibrios.</title>
        <authorList>
            <person name="Kehlet-Delgado H."/>
            <person name="Mueller R.S."/>
        </authorList>
    </citation>
    <scope>NUCLEOTIDE SEQUENCE [LARGE SCALE GENOMIC DNA]</scope>
    <source>
        <strain evidence="12 13">081416A</strain>
    </source>
</reference>
<keyword evidence="7 10" id="KW-1133">Transmembrane helix</keyword>
<dbReference type="FunFam" id="3.30.70.270:FF:000001">
    <property type="entry name" value="Diguanylate cyclase domain protein"/>
    <property type="match status" value="1"/>
</dbReference>
<dbReference type="CDD" id="cd12914">
    <property type="entry name" value="PDC1_DGC_like"/>
    <property type="match status" value="1"/>
</dbReference>
<dbReference type="SUPFAM" id="SSF103190">
    <property type="entry name" value="Sensory domain-like"/>
    <property type="match status" value="2"/>
</dbReference>
<dbReference type="PROSITE" id="PS50887">
    <property type="entry name" value="GGDEF"/>
    <property type="match status" value="1"/>
</dbReference>
<evidence type="ECO:0000256" key="2">
    <source>
        <dbReference type="ARBA" id="ARBA00004533"/>
    </source>
</evidence>
<dbReference type="SUPFAM" id="SSF55073">
    <property type="entry name" value="Nucleotide cyclase"/>
    <property type="match status" value="1"/>
</dbReference>
<dbReference type="InterPro" id="IPR033479">
    <property type="entry name" value="dCache_1"/>
</dbReference>
<dbReference type="Gene3D" id="3.30.450.20">
    <property type="entry name" value="PAS domain"/>
    <property type="match status" value="2"/>
</dbReference>
<evidence type="ECO:0000256" key="7">
    <source>
        <dbReference type="ARBA" id="ARBA00022989"/>
    </source>
</evidence>
<comment type="cofactor">
    <cofactor evidence="1">
        <name>Mg(2+)</name>
        <dbReference type="ChEBI" id="CHEBI:18420"/>
    </cofactor>
</comment>
<dbReference type="PANTHER" id="PTHR45138:SF9">
    <property type="entry name" value="DIGUANYLATE CYCLASE DGCM-RELATED"/>
    <property type="match status" value="1"/>
</dbReference>
<dbReference type="InterPro" id="IPR050469">
    <property type="entry name" value="Diguanylate_Cyclase"/>
</dbReference>
<dbReference type="GO" id="GO:0005886">
    <property type="term" value="C:plasma membrane"/>
    <property type="evidence" value="ECO:0007669"/>
    <property type="project" value="UniProtKB-SubCell"/>
</dbReference>